<comment type="caution">
    <text evidence="1">The sequence shown here is derived from an EMBL/GenBank/DDBJ whole genome shotgun (WGS) entry which is preliminary data.</text>
</comment>
<accession>A0A0G1LA44</accession>
<evidence type="ECO:0000313" key="2">
    <source>
        <dbReference type="Proteomes" id="UP000034826"/>
    </source>
</evidence>
<proteinExistence type="predicted"/>
<protein>
    <recommendedName>
        <fullName evidence="3">Methyltransferase type 11 domain-containing protein</fullName>
    </recommendedName>
</protein>
<evidence type="ECO:0008006" key="3">
    <source>
        <dbReference type="Google" id="ProtNLM"/>
    </source>
</evidence>
<dbReference type="AlphaFoldDB" id="A0A0G1LA44"/>
<dbReference type="SUPFAM" id="SSF53335">
    <property type="entry name" value="S-adenosyl-L-methionine-dependent methyltransferases"/>
    <property type="match status" value="1"/>
</dbReference>
<dbReference type="EMBL" id="LCIY01000043">
    <property type="protein sequence ID" value="KKT65512.1"/>
    <property type="molecule type" value="Genomic_DNA"/>
</dbReference>
<name>A0A0G1LA44_9BACT</name>
<reference evidence="1 2" key="1">
    <citation type="journal article" date="2015" name="Nature">
        <title>rRNA introns, odd ribosomes, and small enigmatic genomes across a large radiation of phyla.</title>
        <authorList>
            <person name="Brown C.T."/>
            <person name="Hug L.A."/>
            <person name="Thomas B.C."/>
            <person name="Sharon I."/>
            <person name="Castelle C.J."/>
            <person name="Singh A."/>
            <person name="Wilkins M.J."/>
            <person name="Williams K.H."/>
            <person name="Banfield J.F."/>
        </authorList>
    </citation>
    <scope>NUCLEOTIDE SEQUENCE [LARGE SCALE GENOMIC DNA]</scope>
</reference>
<organism evidence="1 2">
    <name type="scientific">Candidatus Woesebacteria bacterium GW2011_GWA2_44_33</name>
    <dbReference type="NCBI Taxonomy" id="1618564"/>
    <lineage>
        <taxon>Bacteria</taxon>
        <taxon>Candidatus Woeseibacteriota</taxon>
    </lineage>
</organism>
<dbReference type="InterPro" id="IPR029063">
    <property type="entry name" value="SAM-dependent_MTases_sf"/>
</dbReference>
<sequence>MEDISLEIGPRTFPLVEYLRKDLLPSDKIVYLEKRGVWAKELKKAASPEVIQGNGTALPLKEASVGTIFAKDLFGAHGYLSALPGTREIEQIPQGMANEWFRVCRSGGYVIIVEIATPPNKKELERNFISAGFKKKEEHLGRDVYSVLEIGDILKYLPDSLTRDAYSLVFQKP</sequence>
<dbReference type="Gene3D" id="3.40.50.150">
    <property type="entry name" value="Vaccinia Virus protein VP39"/>
    <property type="match status" value="1"/>
</dbReference>
<dbReference type="Proteomes" id="UP000034826">
    <property type="component" value="Unassembled WGS sequence"/>
</dbReference>
<evidence type="ECO:0000313" key="1">
    <source>
        <dbReference type="EMBL" id="KKT65512.1"/>
    </source>
</evidence>
<gene>
    <name evidence="1" type="ORF">UW60_C0043G0004</name>
</gene>